<evidence type="ECO:0000313" key="1">
    <source>
        <dbReference type="EMBL" id="GAA2441104.1"/>
    </source>
</evidence>
<sequence length="129" mass="14340">MTDHTFVPDADETAHRDRIIDGLIDLAAFLETNPGVPVPQFDWELRVPSGVSVNGTTDLRQRAEIDRIAELLGVPVWDETSDGGHYTARRHFGPVTYSAAHIPARRMAQHYAEHSYADNIRADFDGEAA</sequence>
<name>A0ABN3JV26_9ACTN</name>
<dbReference type="EMBL" id="BAAARW010000026">
    <property type="protein sequence ID" value="GAA2441104.1"/>
    <property type="molecule type" value="Genomic_DNA"/>
</dbReference>
<evidence type="ECO:0000313" key="2">
    <source>
        <dbReference type="Proteomes" id="UP001501231"/>
    </source>
</evidence>
<comment type="caution">
    <text evidence="1">The sequence shown here is derived from an EMBL/GenBank/DDBJ whole genome shotgun (WGS) entry which is preliminary data.</text>
</comment>
<dbReference type="Proteomes" id="UP001501231">
    <property type="component" value="Unassembled WGS sequence"/>
</dbReference>
<gene>
    <name evidence="1" type="ORF">GCM10010191_66510</name>
</gene>
<keyword evidence="2" id="KW-1185">Reference proteome</keyword>
<accession>A0ABN3JV26</accession>
<dbReference type="RefSeq" id="WP_344594371.1">
    <property type="nucleotide sequence ID" value="NZ_BAAARW010000026.1"/>
</dbReference>
<proteinExistence type="predicted"/>
<protein>
    <submittedName>
        <fullName evidence="1">Uncharacterized protein</fullName>
    </submittedName>
</protein>
<organism evidence="1 2">
    <name type="scientific">Actinomadura vinacea</name>
    <dbReference type="NCBI Taxonomy" id="115336"/>
    <lineage>
        <taxon>Bacteria</taxon>
        <taxon>Bacillati</taxon>
        <taxon>Actinomycetota</taxon>
        <taxon>Actinomycetes</taxon>
        <taxon>Streptosporangiales</taxon>
        <taxon>Thermomonosporaceae</taxon>
        <taxon>Actinomadura</taxon>
    </lineage>
</organism>
<reference evidence="1 2" key="1">
    <citation type="journal article" date="2019" name="Int. J. Syst. Evol. Microbiol.">
        <title>The Global Catalogue of Microorganisms (GCM) 10K type strain sequencing project: providing services to taxonomists for standard genome sequencing and annotation.</title>
        <authorList>
            <consortium name="The Broad Institute Genomics Platform"/>
            <consortium name="The Broad Institute Genome Sequencing Center for Infectious Disease"/>
            <person name="Wu L."/>
            <person name="Ma J."/>
        </authorList>
    </citation>
    <scope>NUCLEOTIDE SEQUENCE [LARGE SCALE GENOMIC DNA]</scope>
    <source>
        <strain evidence="1 2">JCM 3325</strain>
    </source>
</reference>